<reference evidence="2 3" key="1">
    <citation type="submission" date="2014-06" db="EMBL/GenBank/DDBJ databases">
        <authorList>
            <consortium name="DOE Joint Genome Institute"/>
            <person name="Kuo A."/>
            <person name="Kohler A."/>
            <person name="Nagy L.G."/>
            <person name="Floudas D."/>
            <person name="Copeland A."/>
            <person name="Barry K.W."/>
            <person name="Cichocki N."/>
            <person name="Veneault-Fourrey C."/>
            <person name="LaButti K."/>
            <person name="Lindquist E.A."/>
            <person name="Lipzen A."/>
            <person name="Lundell T."/>
            <person name="Morin E."/>
            <person name="Murat C."/>
            <person name="Sun H."/>
            <person name="Tunlid A."/>
            <person name="Henrissat B."/>
            <person name="Grigoriev I.V."/>
            <person name="Hibbett D.S."/>
            <person name="Martin F."/>
            <person name="Nordberg H.P."/>
            <person name="Cantor M.N."/>
            <person name="Hua S.X."/>
        </authorList>
    </citation>
    <scope>NUCLEOTIDE SEQUENCE [LARGE SCALE GENOMIC DNA]</scope>
    <source>
        <strain evidence="2 3">ATCC 200175</strain>
    </source>
</reference>
<evidence type="ECO:0000313" key="2">
    <source>
        <dbReference type="EMBL" id="KIJ12399.1"/>
    </source>
</evidence>
<proteinExistence type="predicted"/>
<name>A0A0C9STX8_PAXIN</name>
<feature type="transmembrane region" description="Helical" evidence="1">
    <location>
        <begin position="116"/>
        <end position="140"/>
    </location>
</feature>
<keyword evidence="1" id="KW-0472">Membrane</keyword>
<accession>A0A0C9STX8</accession>
<sequence length="294" mass="31558">MARIIAPLATSKAQPARCRPTIASHTRNASDTLSASSNATPPASASPAKLYEVASGVLPNNIAESAQFTSSPRAFDTITHALVTVPTVIGNSAASPTAQSNNDYPSSGPLPSNNHMAILVGIGSAGAIAVVLMLVLMFLFYHRGRRIRSHCHVNPNLKKRHLSVSPVPPTYSSEQGKMIITPFPHSGSGIIIEPGGPVDAEICELEWRVSHRFGEDQRSEDGVCDSVSDSHSHQVSFHTRPTTPMTATPPVLHWSVQMTPEWSAMVLEEISVQASSRRPHSERCRSCIADARGY</sequence>
<dbReference type="AlphaFoldDB" id="A0A0C9STX8"/>
<dbReference type="EMBL" id="KN819364">
    <property type="protein sequence ID" value="KIJ12399.1"/>
    <property type="molecule type" value="Genomic_DNA"/>
</dbReference>
<protein>
    <submittedName>
        <fullName evidence="2">Uncharacterized protein</fullName>
    </submittedName>
</protein>
<dbReference type="OrthoDB" id="10571107at2759"/>
<organism evidence="2 3">
    <name type="scientific">Paxillus involutus ATCC 200175</name>
    <dbReference type="NCBI Taxonomy" id="664439"/>
    <lineage>
        <taxon>Eukaryota</taxon>
        <taxon>Fungi</taxon>
        <taxon>Dikarya</taxon>
        <taxon>Basidiomycota</taxon>
        <taxon>Agaricomycotina</taxon>
        <taxon>Agaricomycetes</taxon>
        <taxon>Agaricomycetidae</taxon>
        <taxon>Boletales</taxon>
        <taxon>Paxilineae</taxon>
        <taxon>Paxillaceae</taxon>
        <taxon>Paxillus</taxon>
    </lineage>
</organism>
<keyword evidence="1" id="KW-1133">Transmembrane helix</keyword>
<keyword evidence="1" id="KW-0812">Transmembrane</keyword>
<gene>
    <name evidence="2" type="ORF">PAXINDRAFT_101220</name>
</gene>
<reference evidence="3" key="2">
    <citation type="submission" date="2015-01" db="EMBL/GenBank/DDBJ databases">
        <title>Evolutionary Origins and Diversification of the Mycorrhizal Mutualists.</title>
        <authorList>
            <consortium name="DOE Joint Genome Institute"/>
            <consortium name="Mycorrhizal Genomics Consortium"/>
            <person name="Kohler A."/>
            <person name="Kuo A."/>
            <person name="Nagy L.G."/>
            <person name="Floudas D."/>
            <person name="Copeland A."/>
            <person name="Barry K.W."/>
            <person name="Cichocki N."/>
            <person name="Veneault-Fourrey C."/>
            <person name="LaButti K."/>
            <person name="Lindquist E.A."/>
            <person name="Lipzen A."/>
            <person name="Lundell T."/>
            <person name="Morin E."/>
            <person name="Murat C."/>
            <person name="Riley R."/>
            <person name="Ohm R."/>
            <person name="Sun H."/>
            <person name="Tunlid A."/>
            <person name="Henrissat B."/>
            <person name="Grigoriev I.V."/>
            <person name="Hibbett D.S."/>
            <person name="Martin F."/>
        </authorList>
    </citation>
    <scope>NUCLEOTIDE SEQUENCE [LARGE SCALE GENOMIC DNA]</scope>
    <source>
        <strain evidence="3">ATCC 200175</strain>
    </source>
</reference>
<keyword evidence="3" id="KW-1185">Reference proteome</keyword>
<evidence type="ECO:0000313" key="3">
    <source>
        <dbReference type="Proteomes" id="UP000053647"/>
    </source>
</evidence>
<dbReference type="Proteomes" id="UP000053647">
    <property type="component" value="Unassembled WGS sequence"/>
</dbReference>
<evidence type="ECO:0000256" key="1">
    <source>
        <dbReference type="SAM" id="Phobius"/>
    </source>
</evidence>
<dbReference type="HOGENOM" id="CLU_1152083_0_0_1"/>